<organism evidence="1 2">
    <name type="scientific">Ramlibacter pallidus</name>
    <dbReference type="NCBI Taxonomy" id="2780087"/>
    <lineage>
        <taxon>Bacteria</taxon>
        <taxon>Pseudomonadati</taxon>
        <taxon>Pseudomonadota</taxon>
        <taxon>Betaproteobacteria</taxon>
        <taxon>Burkholderiales</taxon>
        <taxon>Comamonadaceae</taxon>
        <taxon>Ramlibacter</taxon>
    </lineage>
</organism>
<accession>A0ABR9S5A7</accession>
<comment type="caution">
    <text evidence="1">The sequence shown here is derived from an EMBL/GenBank/DDBJ whole genome shotgun (WGS) entry which is preliminary data.</text>
</comment>
<name>A0ABR9S5A7_9BURK</name>
<evidence type="ECO:0000313" key="2">
    <source>
        <dbReference type="Proteomes" id="UP000806285"/>
    </source>
</evidence>
<proteinExistence type="predicted"/>
<dbReference type="EMBL" id="JADDIV010000004">
    <property type="protein sequence ID" value="MBE7368691.1"/>
    <property type="molecule type" value="Genomic_DNA"/>
</dbReference>
<sequence length="321" mass="36740">MKQFVWAPGAGYDRGALERLRSKFPRPCEPMGEAWFMGNERKMYPELAGDLQKLSSYELQRPLTEIAIGTSSFGRMNEWTDWYHYLLGQLIPRSHQESVDCLLEYLVTGFMALYPTGNEDEPYEGFKADALHTLGRCIMDEACWSGSEIQLGAMLHRTNNNPNRVWCWWNASGDFSSSMFFCLKYLPESLIAGWLDSVLSIPSPHWRAQVLVWVLGASDILTGEKRWPSEFVIGQTPSVGWAWSHCLSAELLDDGRSREDPHVRFISETASAQALERVRLYFTPDRYLDWLTSFDQAPSVRDELANLPRGFEALYVRGDDI</sequence>
<dbReference type="RefSeq" id="WP_193677322.1">
    <property type="nucleotide sequence ID" value="NZ_JADDIV010000004.1"/>
</dbReference>
<keyword evidence="2" id="KW-1185">Reference proteome</keyword>
<reference evidence="1 2" key="1">
    <citation type="submission" date="2020-10" db="EMBL/GenBank/DDBJ databases">
        <title>Ramlibacter sp. HM2 16S ribosomal RNA gene Genome sequencing and assembly.</title>
        <authorList>
            <person name="Kang M."/>
        </authorList>
    </citation>
    <scope>NUCLEOTIDE SEQUENCE [LARGE SCALE GENOMIC DNA]</scope>
    <source>
        <strain evidence="1 2">HM2</strain>
    </source>
</reference>
<dbReference type="Proteomes" id="UP000806285">
    <property type="component" value="Unassembled WGS sequence"/>
</dbReference>
<protein>
    <submittedName>
        <fullName evidence="1">Uncharacterized protein</fullName>
    </submittedName>
</protein>
<evidence type="ECO:0000313" key="1">
    <source>
        <dbReference type="EMBL" id="MBE7368691.1"/>
    </source>
</evidence>
<gene>
    <name evidence="1" type="ORF">IM787_14115</name>
</gene>